<keyword evidence="3" id="KW-1185">Reference proteome</keyword>
<dbReference type="Proteomes" id="UP000298438">
    <property type="component" value="Unassembled WGS sequence"/>
</dbReference>
<gene>
    <name evidence="2" type="ORF">E4L96_02305</name>
</gene>
<protein>
    <recommendedName>
        <fullName evidence="4">General stress protein 17M-like domain-containing protein</fullName>
    </recommendedName>
</protein>
<sequence length="213" mass="20753">MSTYDTTSSKNNRMVTGLFRDRDSAERAYGTLHERGYSKDDVNLVMSDETRRTHFGDETTELGTKAAEGAGVGAGIGGAIGAVLAGIAAVGTTLVLPGMGIVIAGPVAAALAGAGAGGVTGGLIGALIGAGIPEERVKHYEEGIQNGGILMGVNARSDEDAAHIEKSWKDAKGEHVIGTGLGAAGGAAVGAGIGSAAGPIGTVAGAVIGGVSG</sequence>
<dbReference type="PANTHER" id="PTHR36109:SF2">
    <property type="entry name" value="MEMBRANE PROTEIN"/>
    <property type="match status" value="1"/>
</dbReference>
<accession>A0A4Y9SPJ1</accession>
<reference evidence="2 3" key="1">
    <citation type="submission" date="2019-03" db="EMBL/GenBank/DDBJ databases">
        <title>Draft Genome Sequence of Massilia arenosa sp. nov., a Novel Massilia Species Isolated from a Sandy-loam Maize Soil.</title>
        <authorList>
            <person name="Raths R."/>
            <person name="Peta V."/>
            <person name="Bucking H."/>
        </authorList>
    </citation>
    <scope>NUCLEOTIDE SEQUENCE [LARGE SCALE GENOMIC DNA]</scope>
    <source>
        <strain evidence="2 3">MC02</strain>
    </source>
</reference>
<evidence type="ECO:0000256" key="1">
    <source>
        <dbReference type="SAM" id="Phobius"/>
    </source>
</evidence>
<comment type="caution">
    <text evidence="2">The sequence shown here is derived from an EMBL/GenBank/DDBJ whole genome shotgun (WGS) entry which is preliminary data.</text>
</comment>
<feature type="non-terminal residue" evidence="2">
    <location>
        <position position="213"/>
    </location>
</feature>
<feature type="transmembrane region" description="Helical" evidence="1">
    <location>
        <begin position="101"/>
        <end position="128"/>
    </location>
</feature>
<name>A0A4Y9SPJ1_9BURK</name>
<keyword evidence="1" id="KW-0812">Transmembrane</keyword>
<keyword evidence="1" id="KW-0472">Membrane</keyword>
<dbReference type="PANTHER" id="PTHR36109">
    <property type="entry name" value="MEMBRANE PROTEIN-RELATED"/>
    <property type="match status" value="1"/>
</dbReference>
<feature type="transmembrane region" description="Helical" evidence="1">
    <location>
        <begin position="72"/>
        <end position="95"/>
    </location>
</feature>
<evidence type="ECO:0008006" key="4">
    <source>
        <dbReference type="Google" id="ProtNLM"/>
    </source>
</evidence>
<dbReference type="InterPro" id="IPR052948">
    <property type="entry name" value="Low_temp-induced_all0457"/>
</dbReference>
<dbReference type="EMBL" id="SPVF01000036">
    <property type="protein sequence ID" value="TFW28471.1"/>
    <property type="molecule type" value="Genomic_DNA"/>
</dbReference>
<organism evidence="2 3">
    <name type="scientific">Zemynaea arenosa</name>
    <dbReference type="NCBI Taxonomy" id="2561931"/>
    <lineage>
        <taxon>Bacteria</taxon>
        <taxon>Pseudomonadati</taxon>
        <taxon>Pseudomonadota</taxon>
        <taxon>Betaproteobacteria</taxon>
        <taxon>Burkholderiales</taxon>
        <taxon>Oxalobacteraceae</taxon>
        <taxon>Telluria group</taxon>
        <taxon>Zemynaea</taxon>
    </lineage>
</organism>
<dbReference type="AlphaFoldDB" id="A0A4Y9SPJ1"/>
<evidence type="ECO:0000313" key="3">
    <source>
        <dbReference type="Proteomes" id="UP000298438"/>
    </source>
</evidence>
<proteinExistence type="predicted"/>
<evidence type="ECO:0000313" key="2">
    <source>
        <dbReference type="EMBL" id="TFW28471.1"/>
    </source>
</evidence>
<keyword evidence="1" id="KW-1133">Transmembrane helix</keyword>